<keyword evidence="1" id="KW-0472">Membrane</keyword>
<feature type="transmembrane region" description="Helical" evidence="1">
    <location>
        <begin position="279"/>
        <end position="300"/>
    </location>
</feature>
<keyword evidence="1" id="KW-1133">Transmembrane helix</keyword>
<protein>
    <submittedName>
        <fullName evidence="3">CAAX amino protease</fullName>
    </submittedName>
</protein>
<dbReference type="RefSeq" id="WP_188359356.1">
    <property type="nucleotide sequence ID" value="NZ_BMDC01000001.1"/>
</dbReference>
<keyword evidence="3" id="KW-0645">Protease</keyword>
<keyword evidence="4" id="KW-1185">Reference proteome</keyword>
<dbReference type="Pfam" id="PF02517">
    <property type="entry name" value="Rce1-like"/>
    <property type="match status" value="1"/>
</dbReference>
<gene>
    <name evidence="3" type="ORF">GCM10007359_12010</name>
</gene>
<dbReference type="GO" id="GO:0080120">
    <property type="term" value="P:CAAX-box protein maturation"/>
    <property type="evidence" value="ECO:0007669"/>
    <property type="project" value="UniProtKB-ARBA"/>
</dbReference>
<sequence length="316" mass="35375">MYSPYGMWAQVPTEPRELAYHRLGFADPKHRWWKPLIEALIGGPIFVVLSILVAIPYMVYLFQSSGSANEMDFALQDLQNRAVEYPADFLMVFLSIVIMWPCLLIARICMGPKPWGLIHSVLGRIRWSWLALCVAISLVFYVIVPVTIELLAGGELAPEPHAHGNRLLLMLGLVLLVVPFQCYAEELVFRGYLMQTVGRWLKHPAWAIILPAPLFMLGHAYDFWGQASILVMGLAAGFMVWYTGGLEAGIAMHVVNNLYLMILGVLGMADPFAQGGTTWVDFVWAVGAEVLLVLVVMFAARKVGVSRTHTYRVEVR</sequence>
<dbReference type="GO" id="GO:0006508">
    <property type="term" value="P:proteolysis"/>
    <property type="evidence" value="ECO:0007669"/>
    <property type="project" value="UniProtKB-KW"/>
</dbReference>
<evidence type="ECO:0000313" key="4">
    <source>
        <dbReference type="Proteomes" id="UP000600171"/>
    </source>
</evidence>
<keyword evidence="3" id="KW-0378">Hydrolase</keyword>
<feature type="transmembrane region" description="Helical" evidence="1">
    <location>
        <begin position="168"/>
        <end position="188"/>
    </location>
</feature>
<reference evidence="3 4" key="1">
    <citation type="journal article" date="2014" name="Int. J. Syst. Evol. Microbiol.">
        <title>Complete genome sequence of Corynebacterium casei LMG S-19264T (=DSM 44701T), isolated from a smear-ripened cheese.</title>
        <authorList>
            <consortium name="US DOE Joint Genome Institute (JGI-PGF)"/>
            <person name="Walter F."/>
            <person name="Albersmeier A."/>
            <person name="Kalinowski J."/>
            <person name="Ruckert C."/>
        </authorList>
    </citation>
    <scope>NUCLEOTIDE SEQUENCE [LARGE SCALE GENOMIC DNA]</scope>
    <source>
        <strain evidence="3 4">CCM 8669</strain>
    </source>
</reference>
<evidence type="ECO:0000259" key="2">
    <source>
        <dbReference type="Pfam" id="PF02517"/>
    </source>
</evidence>
<dbReference type="AlphaFoldDB" id="A0A917MSU1"/>
<accession>A0A917MSU1</accession>
<dbReference type="GO" id="GO:0004175">
    <property type="term" value="F:endopeptidase activity"/>
    <property type="evidence" value="ECO:0007669"/>
    <property type="project" value="UniProtKB-ARBA"/>
</dbReference>
<feature type="transmembrane region" description="Helical" evidence="1">
    <location>
        <begin position="127"/>
        <end position="148"/>
    </location>
</feature>
<dbReference type="EMBL" id="BMDC01000001">
    <property type="protein sequence ID" value="GGH62114.1"/>
    <property type="molecule type" value="Genomic_DNA"/>
</dbReference>
<proteinExistence type="predicted"/>
<evidence type="ECO:0000256" key="1">
    <source>
        <dbReference type="SAM" id="Phobius"/>
    </source>
</evidence>
<feature type="transmembrane region" description="Helical" evidence="1">
    <location>
        <begin position="223"/>
        <end position="242"/>
    </location>
</feature>
<feature type="transmembrane region" description="Helical" evidence="1">
    <location>
        <begin position="39"/>
        <end position="62"/>
    </location>
</feature>
<dbReference type="InterPro" id="IPR003675">
    <property type="entry name" value="Rce1/LyrA-like_dom"/>
</dbReference>
<keyword evidence="1" id="KW-0812">Transmembrane</keyword>
<organism evidence="3 4">
    <name type="scientific">Rothia aerolata</name>
    <dbReference type="NCBI Taxonomy" id="1812262"/>
    <lineage>
        <taxon>Bacteria</taxon>
        <taxon>Bacillati</taxon>
        <taxon>Actinomycetota</taxon>
        <taxon>Actinomycetes</taxon>
        <taxon>Micrococcales</taxon>
        <taxon>Micrococcaceae</taxon>
        <taxon>Rothia</taxon>
    </lineage>
</organism>
<dbReference type="Proteomes" id="UP000600171">
    <property type="component" value="Unassembled WGS sequence"/>
</dbReference>
<feature type="transmembrane region" description="Helical" evidence="1">
    <location>
        <begin position="254"/>
        <end position="273"/>
    </location>
</feature>
<evidence type="ECO:0000313" key="3">
    <source>
        <dbReference type="EMBL" id="GGH62114.1"/>
    </source>
</evidence>
<name>A0A917MSU1_9MICC</name>
<feature type="domain" description="CAAX prenyl protease 2/Lysostaphin resistance protein A-like" evidence="2">
    <location>
        <begin position="171"/>
        <end position="258"/>
    </location>
</feature>
<comment type="caution">
    <text evidence="3">The sequence shown here is derived from an EMBL/GenBank/DDBJ whole genome shotgun (WGS) entry which is preliminary data.</text>
</comment>
<feature type="transmembrane region" description="Helical" evidence="1">
    <location>
        <begin position="200"/>
        <end position="217"/>
    </location>
</feature>
<feature type="transmembrane region" description="Helical" evidence="1">
    <location>
        <begin position="89"/>
        <end position="106"/>
    </location>
</feature>